<dbReference type="SUPFAM" id="SSF54909">
    <property type="entry name" value="Dimeric alpha+beta barrel"/>
    <property type="match status" value="1"/>
</dbReference>
<comment type="caution">
    <text evidence="2">The sequence shown here is derived from an EMBL/GenBank/DDBJ whole genome shotgun (WGS) entry which is preliminary data.</text>
</comment>
<keyword evidence="3" id="KW-1185">Reference proteome</keyword>
<dbReference type="RefSeq" id="WP_364027561.1">
    <property type="nucleotide sequence ID" value="NZ_JBFATD010000016.1"/>
</dbReference>
<reference evidence="2 3" key="1">
    <citation type="submission" date="2024-06" db="EMBL/GenBank/DDBJ databases">
        <title>The Natural Products Discovery Center: Release of the First 8490 Sequenced Strains for Exploring Actinobacteria Biosynthetic Diversity.</title>
        <authorList>
            <person name="Kalkreuter E."/>
            <person name="Kautsar S.A."/>
            <person name="Yang D."/>
            <person name="Bader C.D."/>
            <person name="Teijaro C.N."/>
            <person name="Fluegel L."/>
            <person name="Davis C.M."/>
            <person name="Simpson J.R."/>
            <person name="Lauterbach L."/>
            <person name="Steele A.D."/>
            <person name="Gui C."/>
            <person name="Meng S."/>
            <person name="Li G."/>
            <person name="Viehrig K."/>
            <person name="Ye F."/>
            <person name="Su P."/>
            <person name="Kiefer A.F."/>
            <person name="Nichols A."/>
            <person name="Cepeda A.J."/>
            <person name="Yan W."/>
            <person name="Fan B."/>
            <person name="Jiang Y."/>
            <person name="Adhikari A."/>
            <person name="Zheng C.-J."/>
            <person name="Schuster L."/>
            <person name="Cowan T.M."/>
            <person name="Smanski M.J."/>
            <person name="Chevrette M.G."/>
            <person name="De Carvalho L.P.S."/>
            <person name="Shen B."/>
        </authorList>
    </citation>
    <scope>NUCLEOTIDE SEQUENCE [LARGE SCALE GENOMIC DNA]</scope>
    <source>
        <strain evidence="2 3">NPDC052768</strain>
    </source>
</reference>
<gene>
    <name evidence="2" type="ORF">AB0K95_32385</name>
</gene>
<keyword evidence="2" id="KW-0560">Oxidoreductase</keyword>
<dbReference type="Gene3D" id="3.30.70.100">
    <property type="match status" value="1"/>
</dbReference>
<keyword evidence="2" id="KW-0503">Monooxygenase</keyword>
<dbReference type="GO" id="GO:0004497">
    <property type="term" value="F:monooxygenase activity"/>
    <property type="evidence" value="ECO:0007669"/>
    <property type="project" value="UniProtKB-KW"/>
</dbReference>
<feature type="domain" description="ABM" evidence="1">
    <location>
        <begin position="3"/>
        <end position="66"/>
    </location>
</feature>
<name>A0ABV3JP30_9ACTN</name>
<evidence type="ECO:0000313" key="2">
    <source>
        <dbReference type="EMBL" id="MEV5249920.1"/>
    </source>
</evidence>
<protein>
    <submittedName>
        <fullName evidence="2">Antibiotic biosynthesis monooxygenase family protein</fullName>
    </submittedName>
</protein>
<dbReference type="InterPro" id="IPR011008">
    <property type="entry name" value="Dimeric_a/b-barrel"/>
</dbReference>
<evidence type="ECO:0000259" key="1">
    <source>
        <dbReference type="Pfam" id="PF03992"/>
    </source>
</evidence>
<dbReference type="Pfam" id="PF03992">
    <property type="entry name" value="ABM"/>
    <property type="match status" value="1"/>
</dbReference>
<sequence length="115" mass="12497">MAVFVRAGFSVAPDQRQQFELVAAELRSVAHTEQGVIGYEWHAGDEPNGYLVIEHFADSSAMITHAEIAAGLLEQLAAVSRMTFMELYGEVSSELRAKVASMPQSLRIYAPAAQG</sequence>
<dbReference type="Proteomes" id="UP001552527">
    <property type="component" value="Unassembled WGS sequence"/>
</dbReference>
<evidence type="ECO:0000313" key="3">
    <source>
        <dbReference type="Proteomes" id="UP001552527"/>
    </source>
</evidence>
<organism evidence="2 3">
    <name type="scientific">Streptomyces werraensis</name>
    <dbReference type="NCBI Taxonomy" id="68284"/>
    <lineage>
        <taxon>Bacteria</taxon>
        <taxon>Bacillati</taxon>
        <taxon>Actinomycetota</taxon>
        <taxon>Actinomycetes</taxon>
        <taxon>Kitasatosporales</taxon>
        <taxon>Streptomycetaceae</taxon>
        <taxon>Streptomyces</taxon>
    </lineage>
</organism>
<accession>A0ABV3JP30</accession>
<dbReference type="InterPro" id="IPR007138">
    <property type="entry name" value="ABM_dom"/>
</dbReference>
<proteinExistence type="predicted"/>
<dbReference type="EMBL" id="JBFATE010000024">
    <property type="protein sequence ID" value="MEV5249920.1"/>
    <property type="molecule type" value="Genomic_DNA"/>
</dbReference>